<dbReference type="PROSITE" id="PS50089">
    <property type="entry name" value="ZF_RING_2"/>
    <property type="match status" value="1"/>
</dbReference>
<dbReference type="AlphaFoldDB" id="A0A3P7Q1A2"/>
<feature type="domain" description="RING-type" evidence="5">
    <location>
        <begin position="47"/>
        <end position="85"/>
    </location>
</feature>
<reference evidence="6 7" key="1">
    <citation type="submission" date="2018-11" db="EMBL/GenBank/DDBJ databases">
        <authorList>
            <consortium name="Pathogen Informatics"/>
        </authorList>
    </citation>
    <scope>NUCLEOTIDE SEQUENCE [LARGE SCALE GENOMIC DNA]</scope>
</reference>
<evidence type="ECO:0000256" key="3">
    <source>
        <dbReference type="ARBA" id="ARBA00022833"/>
    </source>
</evidence>
<dbReference type="OrthoDB" id="1630758at2759"/>
<dbReference type="EMBL" id="UYRT01114309">
    <property type="protein sequence ID" value="VDN49497.1"/>
    <property type="molecule type" value="Genomic_DNA"/>
</dbReference>
<protein>
    <recommendedName>
        <fullName evidence="5">RING-type domain-containing protein</fullName>
    </recommendedName>
</protein>
<dbReference type="GO" id="GO:0008270">
    <property type="term" value="F:zinc ion binding"/>
    <property type="evidence" value="ECO:0007669"/>
    <property type="project" value="UniProtKB-KW"/>
</dbReference>
<dbReference type="SMART" id="SM00184">
    <property type="entry name" value="RING"/>
    <property type="match status" value="1"/>
</dbReference>
<organism evidence="6 7">
    <name type="scientific">Gongylonema pulchrum</name>
    <dbReference type="NCBI Taxonomy" id="637853"/>
    <lineage>
        <taxon>Eukaryota</taxon>
        <taxon>Metazoa</taxon>
        <taxon>Ecdysozoa</taxon>
        <taxon>Nematoda</taxon>
        <taxon>Chromadorea</taxon>
        <taxon>Rhabditida</taxon>
        <taxon>Spirurina</taxon>
        <taxon>Spiruromorpha</taxon>
        <taxon>Spiruroidea</taxon>
        <taxon>Gongylonematidae</taxon>
        <taxon>Gongylonema</taxon>
    </lineage>
</organism>
<dbReference type="SUPFAM" id="SSF57850">
    <property type="entry name" value="RING/U-box"/>
    <property type="match status" value="1"/>
</dbReference>
<proteinExistence type="predicted"/>
<keyword evidence="2 4" id="KW-0863">Zinc-finger</keyword>
<sequence>MTLAQFLNLHKSLRLLLRDATDEACGELLRSRIFDAHIDRAAGASECIICLERTADVILPCVHTFCMVCIERWKGIGKSWCPLCRQPLHPDGNDVWVTPDSPAGDELRNYLLSLTESSSTSDVR</sequence>
<dbReference type="PROSITE" id="PS00518">
    <property type="entry name" value="ZF_RING_1"/>
    <property type="match status" value="1"/>
</dbReference>
<evidence type="ECO:0000259" key="5">
    <source>
        <dbReference type="PROSITE" id="PS50089"/>
    </source>
</evidence>
<dbReference type="InterPro" id="IPR001841">
    <property type="entry name" value="Znf_RING"/>
</dbReference>
<dbReference type="PANTHER" id="PTHR12109:SF3">
    <property type="entry name" value="RING FINGER PROTEIN 141"/>
    <property type="match status" value="1"/>
</dbReference>
<evidence type="ECO:0000313" key="6">
    <source>
        <dbReference type="EMBL" id="VDN49497.1"/>
    </source>
</evidence>
<accession>A0A3P7Q1A2</accession>
<dbReference type="InterPro" id="IPR017907">
    <property type="entry name" value="Znf_RING_CS"/>
</dbReference>
<evidence type="ECO:0000313" key="7">
    <source>
        <dbReference type="Proteomes" id="UP000271098"/>
    </source>
</evidence>
<evidence type="ECO:0000256" key="1">
    <source>
        <dbReference type="ARBA" id="ARBA00022723"/>
    </source>
</evidence>
<keyword evidence="7" id="KW-1185">Reference proteome</keyword>
<dbReference type="Gene3D" id="3.30.40.10">
    <property type="entry name" value="Zinc/RING finger domain, C3HC4 (zinc finger)"/>
    <property type="match status" value="1"/>
</dbReference>
<dbReference type="Proteomes" id="UP000271098">
    <property type="component" value="Unassembled WGS sequence"/>
</dbReference>
<keyword evidence="3" id="KW-0862">Zinc</keyword>
<dbReference type="InterPro" id="IPR047126">
    <property type="entry name" value="RNF141-like"/>
</dbReference>
<evidence type="ECO:0000256" key="2">
    <source>
        <dbReference type="ARBA" id="ARBA00022771"/>
    </source>
</evidence>
<dbReference type="InterPro" id="IPR013083">
    <property type="entry name" value="Znf_RING/FYVE/PHD"/>
</dbReference>
<keyword evidence="1" id="KW-0479">Metal-binding</keyword>
<dbReference type="GO" id="GO:0004842">
    <property type="term" value="F:ubiquitin-protein transferase activity"/>
    <property type="evidence" value="ECO:0007669"/>
    <property type="project" value="TreeGrafter"/>
</dbReference>
<name>A0A3P7Q1A2_9BILA</name>
<dbReference type="PANTHER" id="PTHR12109">
    <property type="entry name" value="RING FINGER PROTEIN 141-RELATED"/>
    <property type="match status" value="1"/>
</dbReference>
<dbReference type="Pfam" id="PF13920">
    <property type="entry name" value="zf-C3HC4_3"/>
    <property type="match status" value="1"/>
</dbReference>
<evidence type="ECO:0000256" key="4">
    <source>
        <dbReference type="PROSITE-ProRule" id="PRU00175"/>
    </source>
</evidence>
<gene>
    <name evidence="6" type="ORF">GPUH_LOCUS26800</name>
</gene>
<dbReference type="GO" id="GO:0051865">
    <property type="term" value="P:protein autoubiquitination"/>
    <property type="evidence" value="ECO:0007669"/>
    <property type="project" value="TreeGrafter"/>
</dbReference>